<dbReference type="InterPro" id="IPR006674">
    <property type="entry name" value="HD_domain"/>
</dbReference>
<dbReference type="PANTHER" id="PTHR40202">
    <property type="match status" value="1"/>
</dbReference>
<evidence type="ECO:0000313" key="3">
    <source>
        <dbReference type="Proteomes" id="UP000776276"/>
    </source>
</evidence>
<dbReference type="EMBL" id="JAHKRT010000004">
    <property type="protein sequence ID" value="MBU3077912.1"/>
    <property type="molecule type" value="Genomic_DNA"/>
</dbReference>
<evidence type="ECO:0000313" key="2">
    <source>
        <dbReference type="EMBL" id="MBU3077912.1"/>
    </source>
</evidence>
<organism evidence="2 3">
    <name type="scientific">Sphingomonas quercus</name>
    <dbReference type="NCBI Taxonomy" id="2842451"/>
    <lineage>
        <taxon>Bacteria</taxon>
        <taxon>Pseudomonadati</taxon>
        <taxon>Pseudomonadota</taxon>
        <taxon>Alphaproteobacteria</taxon>
        <taxon>Sphingomonadales</taxon>
        <taxon>Sphingomonadaceae</taxon>
        <taxon>Sphingomonas</taxon>
    </lineage>
</organism>
<accession>A0ABS6BHX3</accession>
<protein>
    <submittedName>
        <fullName evidence="2">HD domain-containing protein</fullName>
    </submittedName>
</protein>
<keyword evidence="3" id="KW-1185">Reference proteome</keyword>
<name>A0ABS6BHX3_9SPHN</name>
<gene>
    <name evidence="2" type="ORF">KOF26_08550</name>
</gene>
<comment type="caution">
    <text evidence="2">The sequence shown here is derived from an EMBL/GenBank/DDBJ whole genome shotgun (WGS) entry which is preliminary data.</text>
</comment>
<feature type="domain" description="HD" evidence="1">
    <location>
        <begin position="29"/>
        <end position="104"/>
    </location>
</feature>
<sequence length="181" mass="19658">MTVDAISEIFALFERFGGLGYGEHVSQLSHMLQSAHFAREAGEGDAMIAAALLHDVGQFINDAGEAAGRNGVDARHEVLGAAYLARAFPPEITEAVRLHVDAKRYLCIAEPGYEDSLSAASKLSLKLQGGPFTADEAAAFRAQPYAEEAIRLRRYDDLGKQPDLAVMPLGDYRRLLANLIR</sequence>
<dbReference type="PANTHER" id="PTHR40202:SF1">
    <property type="entry name" value="HD DOMAIN-CONTAINING PROTEIN"/>
    <property type="match status" value="1"/>
</dbReference>
<dbReference type="Pfam" id="PF01966">
    <property type="entry name" value="HD"/>
    <property type="match status" value="1"/>
</dbReference>
<proteinExistence type="predicted"/>
<reference evidence="2 3" key="1">
    <citation type="submission" date="2021-06" db="EMBL/GenBank/DDBJ databases">
        <title>Sphingomonas sp. XMGL2, whole genome shotgun sequencing project.</title>
        <authorList>
            <person name="Zhao G."/>
            <person name="Shen L."/>
        </authorList>
    </citation>
    <scope>NUCLEOTIDE SEQUENCE [LARGE SCALE GENOMIC DNA]</scope>
    <source>
        <strain evidence="2 3">XMGL2</strain>
    </source>
</reference>
<dbReference type="InterPro" id="IPR052567">
    <property type="entry name" value="OP_Dioxygenase"/>
</dbReference>
<evidence type="ECO:0000259" key="1">
    <source>
        <dbReference type="Pfam" id="PF01966"/>
    </source>
</evidence>
<dbReference type="Proteomes" id="UP000776276">
    <property type="component" value="Unassembled WGS sequence"/>
</dbReference>